<dbReference type="InterPro" id="IPR050549">
    <property type="entry name" value="MFS_Trehalose_Transporter"/>
</dbReference>
<name>A0AAN7SJJ1_9COLE</name>
<feature type="transmembrane region" description="Helical" evidence="8">
    <location>
        <begin position="396"/>
        <end position="419"/>
    </location>
</feature>
<evidence type="ECO:0000256" key="3">
    <source>
        <dbReference type="ARBA" id="ARBA00022475"/>
    </source>
</evidence>
<keyword evidence="6 8" id="KW-1133">Transmembrane helix</keyword>
<evidence type="ECO:0000256" key="1">
    <source>
        <dbReference type="ARBA" id="ARBA00004651"/>
    </source>
</evidence>
<organism evidence="10 11">
    <name type="scientific">Aquatica leii</name>
    <dbReference type="NCBI Taxonomy" id="1421715"/>
    <lineage>
        <taxon>Eukaryota</taxon>
        <taxon>Metazoa</taxon>
        <taxon>Ecdysozoa</taxon>
        <taxon>Arthropoda</taxon>
        <taxon>Hexapoda</taxon>
        <taxon>Insecta</taxon>
        <taxon>Pterygota</taxon>
        <taxon>Neoptera</taxon>
        <taxon>Endopterygota</taxon>
        <taxon>Coleoptera</taxon>
        <taxon>Polyphaga</taxon>
        <taxon>Elateriformia</taxon>
        <taxon>Elateroidea</taxon>
        <taxon>Lampyridae</taxon>
        <taxon>Luciolinae</taxon>
        <taxon>Aquatica</taxon>
    </lineage>
</organism>
<evidence type="ECO:0000256" key="7">
    <source>
        <dbReference type="ARBA" id="ARBA00023136"/>
    </source>
</evidence>
<dbReference type="Proteomes" id="UP001353858">
    <property type="component" value="Unassembled WGS sequence"/>
</dbReference>
<sequence length="481" mass="53054">MDKTTDSVILPQVLNLKKRSILLQLVIVLYGSLLSLNVGVNFGWPSPSVLDLLSEASEFQINYEYTSYAVMLSPFASCIGSPIGGALINKIGRKYTLLFLAILQILSWVCVAVSSYVVMLFAGRILAGISDGVFMSSLPVYICEILQPKVRGYIGSLPTVSICLGSLFVNIYGSFVPVRIAAYISISFPSLFIILFTAIPESPYYLLMNDRTDDARNSLKKLRSPDEVESELSKISIDIHRQVSETSSIKKVFTIRSNLRAFVILLAVRIIQHFSGASALSFYTHFIFKRAGGDVSPEIPSIICSTMKLIAVGLGCILVEKSGRRSLLLWSSIGSGVSLTTLGLYFYFQDDIEKTSFLKWLPIVIMLIYFLLNSVGLITVPNLIMGELLSVKIKALVLSFVNICGGVSAGASSKLFQFLDFIFGIYMPFFAFGIFCFIGFVVIYLCVPETKGKSLEEIQQILKSKSSRKCETSSVSYITKL</sequence>
<dbReference type="InterPro" id="IPR036259">
    <property type="entry name" value="MFS_trans_sf"/>
</dbReference>
<dbReference type="InterPro" id="IPR005828">
    <property type="entry name" value="MFS_sugar_transport-like"/>
</dbReference>
<dbReference type="FunFam" id="1.20.1250.20:FF:000218">
    <property type="entry name" value="facilitated trehalose transporter Tret1"/>
    <property type="match status" value="1"/>
</dbReference>
<dbReference type="GO" id="GO:0005886">
    <property type="term" value="C:plasma membrane"/>
    <property type="evidence" value="ECO:0007669"/>
    <property type="project" value="UniProtKB-SubCell"/>
</dbReference>
<evidence type="ECO:0000259" key="9">
    <source>
        <dbReference type="PROSITE" id="PS50850"/>
    </source>
</evidence>
<dbReference type="InterPro" id="IPR005829">
    <property type="entry name" value="Sugar_transporter_CS"/>
</dbReference>
<dbReference type="Gene3D" id="1.20.1250.20">
    <property type="entry name" value="MFS general substrate transporter like domains"/>
    <property type="match status" value="1"/>
</dbReference>
<dbReference type="SUPFAM" id="SSF103473">
    <property type="entry name" value="MFS general substrate transporter"/>
    <property type="match status" value="1"/>
</dbReference>
<feature type="transmembrane region" description="Helical" evidence="8">
    <location>
        <begin position="360"/>
        <end position="384"/>
    </location>
</feature>
<keyword evidence="4" id="KW-0762">Sugar transport</keyword>
<feature type="transmembrane region" description="Helical" evidence="8">
    <location>
        <begin position="125"/>
        <end position="146"/>
    </location>
</feature>
<feature type="transmembrane region" description="Helical" evidence="8">
    <location>
        <begin position="327"/>
        <end position="348"/>
    </location>
</feature>
<accession>A0AAN7SJJ1</accession>
<evidence type="ECO:0000256" key="4">
    <source>
        <dbReference type="ARBA" id="ARBA00022597"/>
    </source>
</evidence>
<evidence type="ECO:0000256" key="5">
    <source>
        <dbReference type="ARBA" id="ARBA00022692"/>
    </source>
</evidence>
<feature type="transmembrane region" description="Helical" evidence="8">
    <location>
        <begin position="65"/>
        <end position="88"/>
    </location>
</feature>
<dbReference type="PANTHER" id="PTHR48021:SF46">
    <property type="entry name" value="MAJOR FACILITATOR SUPERFAMILY (MFS) PROFILE DOMAIN-CONTAINING PROTEIN"/>
    <property type="match status" value="1"/>
</dbReference>
<protein>
    <recommendedName>
        <fullName evidence="9">Major facilitator superfamily (MFS) profile domain-containing protein</fullName>
    </recommendedName>
</protein>
<feature type="transmembrane region" description="Helical" evidence="8">
    <location>
        <begin position="21"/>
        <end position="45"/>
    </location>
</feature>
<keyword evidence="3" id="KW-1003">Cell membrane</keyword>
<dbReference type="InterPro" id="IPR020846">
    <property type="entry name" value="MFS_dom"/>
</dbReference>
<feature type="transmembrane region" description="Helical" evidence="8">
    <location>
        <begin position="180"/>
        <end position="199"/>
    </location>
</feature>
<feature type="transmembrane region" description="Helical" evidence="8">
    <location>
        <begin position="299"/>
        <end position="320"/>
    </location>
</feature>
<gene>
    <name evidence="10" type="ORF">RN001_001348</name>
</gene>
<feature type="transmembrane region" description="Helical" evidence="8">
    <location>
        <begin position="95"/>
        <end position="119"/>
    </location>
</feature>
<comment type="subcellular location">
    <subcellularLocation>
        <location evidence="1">Cell membrane</location>
        <topology evidence="1">Multi-pass membrane protein</topology>
    </subcellularLocation>
</comment>
<comment type="caution">
    <text evidence="10">The sequence shown here is derived from an EMBL/GenBank/DDBJ whole genome shotgun (WGS) entry which is preliminary data.</text>
</comment>
<dbReference type="EMBL" id="JARPUR010000001">
    <property type="protein sequence ID" value="KAK4885077.1"/>
    <property type="molecule type" value="Genomic_DNA"/>
</dbReference>
<dbReference type="AlphaFoldDB" id="A0AAN7SJJ1"/>
<dbReference type="PANTHER" id="PTHR48021">
    <property type="match status" value="1"/>
</dbReference>
<reference evidence="11" key="1">
    <citation type="submission" date="2023-01" db="EMBL/GenBank/DDBJ databases">
        <title>Key to firefly adult light organ development and bioluminescence: homeobox transcription factors regulate luciferase expression and transportation to peroxisome.</title>
        <authorList>
            <person name="Fu X."/>
        </authorList>
    </citation>
    <scope>NUCLEOTIDE SEQUENCE [LARGE SCALE GENOMIC DNA]</scope>
</reference>
<dbReference type="GO" id="GO:0022857">
    <property type="term" value="F:transmembrane transporter activity"/>
    <property type="evidence" value="ECO:0007669"/>
    <property type="project" value="InterPro"/>
</dbReference>
<keyword evidence="11" id="KW-1185">Reference proteome</keyword>
<keyword evidence="2" id="KW-0813">Transport</keyword>
<dbReference type="Pfam" id="PF00083">
    <property type="entry name" value="Sugar_tr"/>
    <property type="match status" value="1"/>
</dbReference>
<evidence type="ECO:0000313" key="10">
    <source>
        <dbReference type="EMBL" id="KAK4885077.1"/>
    </source>
</evidence>
<feature type="domain" description="Major facilitator superfamily (MFS) profile" evidence="9">
    <location>
        <begin position="23"/>
        <end position="451"/>
    </location>
</feature>
<keyword evidence="5 8" id="KW-0812">Transmembrane</keyword>
<evidence type="ECO:0000256" key="2">
    <source>
        <dbReference type="ARBA" id="ARBA00022448"/>
    </source>
</evidence>
<evidence type="ECO:0000256" key="6">
    <source>
        <dbReference type="ARBA" id="ARBA00022989"/>
    </source>
</evidence>
<dbReference type="PROSITE" id="PS00217">
    <property type="entry name" value="SUGAR_TRANSPORT_2"/>
    <property type="match status" value="1"/>
</dbReference>
<keyword evidence="7 8" id="KW-0472">Membrane</keyword>
<feature type="transmembrane region" description="Helical" evidence="8">
    <location>
        <begin position="425"/>
        <end position="447"/>
    </location>
</feature>
<feature type="transmembrane region" description="Helical" evidence="8">
    <location>
        <begin position="153"/>
        <end position="174"/>
    </location>
</feature>
<dbReference type="PROSITE" id="PS50850">
    <property type="entry name" value="MFS"/>
    <property type="match status" value="1"/>
</dbReference>
<evidence type="ECO:0000313" key="11">
    <source>
        <dbReference type="Proteomes" id="UP001353858"/>
    </source>
</evidence>
<evidence type="ECO:0000256" key="8">
    <source>
        <dbReference type="SAM" id="Phobius"/>
    </source>
</evidence>
<feature type="transmembrane region" description="Helical" evidence="8">
    <location>
        <begin position="261"/>
        <end position="287"/>
    </location>
</feature>
<proteinExistence type="predicted"/>